<reference evidence="5" key="1">
    <citation type="journal article" date="2019" name="Int. J. Syst. Evol. Microbiol.">
        <title>The Global Catalogue of Microorganisms (GCM) 10K type strain sequencing project: providing services to taxonomists for standard genome sequencing and annotation.</title>
        <authorList>
            <consortium name="The Broad Institute Genomics Platform"/>
            <consortium name="The Broad Institute Genome Sequencing Center for Infectious Disease"/>
            <person name="Wu L."/>
            <person name="Ma J."/>
        </authorList>
    </citation>
    <scope>NUCLEOTIDE SEQUENCE [LARGE SCALE GENOMIC DNA]</scope>
    <source>
        <strain evidence="5">KACC 12507</strain>
    </source>
</reference>
<keyword evidence="2" id="KW-0812">Transmembrane</keyword>
<dbReference type="SUPFAM" id="SSF52833">
    <property type="entry name" value="Thioredoxin-like"/>
    <property type="match status" value="1"/>
</dbReference>
<dbReference type="PANTHER" id="PTHR42852:SF13">
    <property type="entry name" value="PROTEIN DIPZ"/>
    <property type="match status" value="1"/>
</dbReference>
<dbReference type="PANTHER" id="PTHR42852">
    <property type="entry name" value="THIOL:DISULFIDE INTERCHANGE PROTEIN DSBE"/>
    <property type="match status" value="1"/>
</dbReference>
<keyword evidence="1" id="KW-0676">Redox-active center</keyword>
<keyword evidence="2" id="KW-1133">Transmembrane helix</keyword>
<dbReference type="InterPro" id="IPR000866">
    <property type="entry name" value="AhpC/TSA"/>
</dbReference>
<sequence>MQQKALYFLIAVCAIAAGLALYMVQQYDFTTLDGAKHKHSDFHGRYVIVNYFAEWCAPCLKEVPELSKLNHIKPENVALFAVSYDNLTDEKLVEIKEKYDMRFSLINHIENPFPFERPQYLPATYIINPDGSLKGQLFGEQTAENLLSIVSGPVLTE</sequence>
<name>A0ABV9LSY9_9ALTE</name>
<proteinExistence type="predicted"/>
<evidence type="ECO:0000313" key="5">
    <source>
        <dbReference type="Proteomes" id="UP001595897"/>
    </source>
</evidence>
<dbReference type="PROSITE" id="PS51352">
    <property type="entry name" value="THIOREDOXIN_2"/>
    <property type="match status" value="1"/>
</dbReference>
<feature type="transmembrane region" description="Helical" evidence="2">
    <location>
        <begin position="6"/>
        <end position="24"/>
    </location>
</feature>
<keyword evidence="2" id="KW-0472">Membrane</keyword>
<dbReference type="InterPro" id="IPR036249">
    <property type="entry name" value="Thioredoxin-like_sf"/>
</dbReference>
<organism evidence="4 5">
    <name type="scientific">Glaciecola siphonariae</name>
    <dbReference type="NCBI Taxonomy" id="521012"/>
    <lineage>
        <taxon>Bacteria</taxon>
        <taxon>Pseudomonadati</taxon>
        <taxon>Pseudomonadota</taxon>
        <taxon>Gammaproteobacteria</taxon>
        <taxon>Alteromonadales</taxon>
        <taxon>Alteromonadaceae</taxon>
        <taxon>Glaciecola</taxon>
    </lineage>
</organism>
<gene>
    <name evidence="4" type="ORF">ACFO4O_03940</name>
</gene>
<keyword evidence="5" id="KW-1185">Reference proteome</keyword>
<comment type="caution">
    <text evidence="4">The sequence shown here is derived from an EMBL/GenBank/DDBJ whole genome shotgun (WGS) entry which is preliminary data.</text>
</comment>
<dbReference type="InterPro" id="IPR017937">
    <property type="entry name" value="Thioredoxin_CS"/>
</dbReference>
<evidence type="ECO:0000259" key="3">
    <source>
        <dbReference type="PROSITE" id="PS51352"/>
    </source>
</evidence>
<dbReference type="EMBL" id="JBHSGU010000002">
    <property type="protein sequence ID" value="MFC4699309.1"/>
    <property type="molecule type" value="Genomic_DNA"/>
</dbReference>
<dbReference type="Gene3D" id="3.40.30.10">
    <property type="entry name" value="Glutaredoxin"/>
    <property type="match status" value="1"/>
</dbReference>
<dbReference type="RefSeq" id="WP_382406059.1">
    <property type="nucleotide sequence ID" value="NZ_JBHSGU010000002.1"/>
</dbReference>
<dbReference type="InterPro" id="IPR013766">
    <property type="entry name" value="Thioredoxin_domain"/>
</dbReference>
<dbReference type="Pfam" id="PF00578">
    <property type="entry name" value="AhpC-TSA"/>
    <property type="match status" value="1"/>
</dbReference>
<dbReference type="Proteomes" id="UP001595897">
    <property type="component" value="Unassembled WGS sequence"/>
</dbReference>
<dbReference type="PROSITE" id="PS00194">
    <property type="entry name" value="THIOREDOXIN_1"/>
    <property type="match status" value="1"/>
</dbReference>
<dbReference type="CDD" id="cd02966">
    <property type="entry name" value="TlpA_like_family"/>
    <property type="match status" value="1"/>
</dbReference>
<dbReference type="InterPro" id="IPR050553">
    <property type="entry name" value="Thioredoxin_ResA/DsbE_sf"/>
</dbReference>
<protein>
    <submittedName>
        <fullName evidence="4">TlpA family protein disulfide reductase</fullName>
    </submittedName>
</protein>
<evidence type="ECO:0000256" key="2">
    <source>
        <dbReference type="SAM" id="Phobius"/>
    </source>
</evidence>
<evidence type="ECO:0000256" key="1">
    <source>
        <dbReference type="ARBA" id="ARBA00023284"/>
    </source>
</evidence>
<feature type="domain" description="Thioredoxin" evidence="3">
    <location>
        <begin position="18"/>
        <end position="155"/>
    </location>
</feature>
<evidence type="ECO:0000313" key="4">
    <source>
        <dbReference type="EMBL" id="MFC4699309.1"/>
    </source>
</evidence>
<accession>A0ABV9LSY9</accession>